<dbReference type="SUPFAM" id="SSF54427">
    <property type="entry name" value="NTF2-like"/>
    <property type="match status" value="1"/>
</dbReference>
<feature type="compositionally biased region" description="Low complexity" evidence="1">
    <location>
        <begin position="28"/>
        <end position="48"/>
    </location>
</feature>
<name>A0A239K762_9ACTN</name>
<dbReference type="EMBL" id="FZOR01000017">
    <property type="protein sequence ID" value="SNT13841.1"/>
    <property type="molecule type" value="Genomic_DNA"/>
</dbReference>
<protein>
    <recommendedName>
        <fullName evidence="5">Lipoprotein</fullName>
    </recommendedName>
</protein>
<evidence type="ECO:0000256" key="1">
    <source>
        <dbReference type="SAM" id="MobiDB-lite"/>
    </source>
</evidence>
<organism evidence="3 4">
    <name type="scientific">Actinomadura meyerae</name>
    <dbReference type="NCBI Taxonomy" id="240840"/>
    <lineage>
        <taxon>Bacteria</taxon>
        <taxon>Bacillati</taxon>
        <taxon>Actinomycetota</taxon>
        <taxon>Actinomycetes</taxon>
        <taxon>Streptosporangiales</taxon>
        <taxon>Thermomonosporaceae</taxon>
        <taxon>Actinomadura</taxon>
    </lineage>
</organism>
<feature type="signal peptide" evidence="2">
    <location>
        <begin position="1"/>
        <end position="19"/>
    </location>
</feature>
<proteinExistence type="predicted"/>
<keyword evidence="2" id="KW-0732">Signal</keyword>
<keyword evidence="4" id="KW-1185">Reference proteome</keyword>
<evidence type="ECO:0000313" key="4">
    <source>
        <dbReference type="Proteomes" id="UP000198318"/>
    </source>
</evidence>
<evidence type="ECO:0008006" key="5">
    <source>
        <dbReference type="Google" id="ProtNLM"/>
    </source>
</evidence>
<accession>A0A239K762</accession>
<gene>
    <name evidence="3" type="ORF">SAMN05443665_101727</name>
</gene>
<dbReference type="InterPro" id="IPR032710">
    <property type="entry name" value="NTF2-like_dom_sf"/>
</dbReference>
<dbReference type="Proteomes" id="UP000198318">
    <property type="component" value="Unassembled WGS sequence"/>
</dbReference>
<evidence type="ECO:0000313" key="3">
    <source>
        <dbReference type="EMBL" id="SNT13841.1"/>
    </source>
</evidence>
<reference evidence="3 4" key="1">
    <citation type="submission" date="2017-06" db="EMBL/GenBank/DDBJ databases">
        <authorList>
            <person name="Kim H.J."/>
            <person name="Triplett B.A."/>
        </authorList>
    </citation>
    <scope>NUCLEOTIDE SEQUENCE [LARGE SCALE GENOMIC DNA]</scope>
    <source>
        <strain evidence="3 4">DSM 44715</strain>
    </source>
</reference>
<sequence length="172" mass="18179">MLRSFAVPLTAVAVAVAVAGCGGDKAPAEAGTAPTPAVTPSSPAPSAEPVTEQAAKAAASEMFEAFSSGDYGAAWDLWSGEAQKTMSRAGYLRLNELCRPAAEGVPITLKKVRLEGTVAVVRAERVGMGFTYRFTHEAGRWVYVPDKEVLAEYRSGTVEQIAAKRRKDSRCA</sequence>
<dbReference type="AlphaFoldDB" id="A0A239K762"/>
<dbReference type="PROSITE" id="PS51257">
    <property type="entry name" value="PROKAR_LIPOPROTEIN"/>
    <property type="match status" value="1"/>
</dbReference>
<feature type="region of interest" description="Disordered" evidence="1">
    <location>
        <begin position="26"/>
        <end position="48"/>
    </location>
</feature>
<feature type="chain" id="PRO_5039099381" description="Lipoprotein" evidence="2">
    <location>
        <begin position="20"/>
        <end position="172"/>
    </location>
</feature>
<evidence type="ECO:0000256" key="2">
    <source>
        <dbReference type="SAM" id="SignalP"/>
    </source>
</evidence>